<dbReference type="PANTHER" id="PTHR18919:SF107">
    <property type="entry name" value="ACETYL-COA ACETYLTRANSFERASE, CYTOSOLIC"/>
    <property type="match status" value="1"/>
</dbReference>
<evidence type="ECO:0000256" key="6">
    <source>
        <dbReference type="SAM" id="Phobius"/>
    </source>
</evidence>
<comment type="similarity">
    <text evidence="1 5">Belongs to the thiolase-like superfamily. Thiolase family.</text>
</comment>
<feature type="active site" description="Proton acceptor" evidence="4">
    <location>
        <position position="387"/>
    </location>
</feature>
<dbReference type="Pfam" id="PF00108">
    <property type="entry name" value="Thiolase_N"/>
    <property type="match status" value="1"/>
</dbReference>
<evidence type="ECO:0000256" key="5">
    <source>
        <dbReference type="RuleBase" id="RU003557"/>
    </source>
</evidence>
<dbReference type="KEGG" id="kol:Kole_0598"/>
<dbReference type="InterPro" id="IPR020617">
    <property type="entry name" value="Thiolase_C"/>
</dbReference>
<dbReference type="Proteomes" id="UP000002382">
    <property type="component" value="Chromosome"/>
</dbReference>
<feature type="active site" description="Proton acceptor" evidence="4">
    <location>
        <position position="357"/>
    </location>
</feature>
<evidence type="ECO:0000256" key="2">
    <source>
        <dbReference type="ARBA" id="ARBA00022679"/>
    </source>
</evidence>
<feature type="active site" description="Acyl-thioester intermediate" evidence="4">
    <location>
        <position position="89"/>
    </location>
</feature>
<dbReference type="EMBL" id="CP001634">
    <property type="protein sequence ID" value="ACR79316.1"/>
    <property type="molecule type" value="Genomic_DNA"/>
</dbReference>
<keyword evidence="3 5" id="KW-0012">Acyltransferase</keyword>
<keyword evidence="6" id="KW-0812">Transmembrane</keyword>
<dbReference type="InterPro" id="IPR020610">
    <property type="entry name" value="Thiolase_AS"/>
</dbReference>
<dbReference type="AlphaFoldDB" id="C5CEY7"/>
<dbReference type="OrthoDB" id="9764892at2"/>
<dbReference type="NCBIfam" id="TIGR01930">
    <property type="entry name" value="AcCoA-C-Actrans"/>
    <property type="match status" value="1"/>
</dbReference>
<dbReference type="SUPFAM" id="SSF53901">
    <property type="entry name" value="Thiolase-like"/>
    <property type="match status" value="2"/>
</dbReference>
<dbReference type="InterPro" id="IPR020613">
    <property type="entry name" value="Thiolase_CS"/>
</dbReference>
<keyword evidence="6" id="KW-1133">Transmembrane helix</keyword>
<dbReference type="Gene3D" id="3.40.47.10">
    <property type="match status" value="2"/>
</dbReference>
<keyword evidence="2 5" id="KW-0808">Transferase</keyword>
<feature type="domain" description="Thiolase N-terminal" evidence="7">
    <location>
        <begin position="5"/>
        <end position="263"/>
    </location>
</feature>
<dbReference type="PROSITE" id="PS00099">
    <property type="entry name" value="THIOLASE_3"/>
    <property type="match status" value="1"/>
</dbReference>
<feature type="domain" description="Thiolase C-terminal" evidence="8">
    <location>
        <begin position="270"/>
        <end position="400"/>
    </location>
</feature>
<dbReference type="InterPro" id="IPR020616">
    <property type="entry name" value="Thiolase_N"/>
</dbReference>
<keyword evidence="10" id="KW-1185">Reference proteome</keyword>
<dbReference type="HOGENOM" id="CLU_031026_0_0_0"/>
<dbReference type="RefSeq" id="WP_012745098.1">
    <property type="nucleotide sequence ID" value="NC_012785.1"/>
</dbReference>
<dbReference type="STRING" id="521045.Kole_0598"/>
<reference evidence="9 10" key="1">
    <citation type="submission" date="2009-06" db="EMBL/GenBank/DDBJ databases">
        <title>Complete sequence of Thermotogales bacterium TBF 19.5.1.</title>
        <authorList>
            <consortium name="US DOE Joint Genome Institute"/>
            <person name="Lucas S."/>
            <person name="Copeland A."/>
            <person name="Lapidus A."/>
            <person name="Glavina del Rio T."/>
            <person name="Tice H."/>
            <person name="Bruce D."/>
            <person name="Goodwin L."/>
            <person name="Pitluck S."/>
            <person name="Chertkov O."/>
            <person name="Brettin T."/>
            <person name="Detter J.C."/>
            <person name="Han C."/>
            <person name="Schmutz J."/>
            <person name="Larimer F."/>
            <person name="Land M."/>
            <person name="Hauser L."/>
            <person name="Kyrpides N."/>
            <person name="Ovchinnikova G."/>
            <person name="Noll K."/>
        </authorList>
    </citation>
    <scope>NUCLEOTIDE SEQUENCE [LARGE SCALE GENOMIC DNA]</scope>
    <source>
        <strain evidence="10">ATCC BAA-1733 / DSM 21960 / TBF 19.5.1</strain>
    </source>
</reference>
<dbReference type="PROSITE" id="PS00737">
    <property type="entry name" value="THIOLASE_2"/>
    <property type="match status" value="1"/>
</dbReference>
<accession>C5CEY7</accession>
<name>C5CEY7_KOSOT</name>
<feature type="transmembrane region" description="Helical" evidence="6">
    <location>
        <begin position="381"/>
        <end position="398"/>
    </location>
</feature>
<evidence type="ECO:0000313" key="10">
    <source>
        <dbReference type="Proteomes" id="UP000002382"/>
    </source>
</evidence>
<reference evidence="9 10" key="2">
    <citation type="journal article" date="2011" name="J. Bacteriol.">
        <title>Genome Sequence of Kosmotoga olearia Strain TBF 19.5.1, a Thermophilic Bacterium with a Wide Growth Temperature Range, Isolated from the Troll B Oil Platform in the North Sea.</title>
        <authorList>
            <person name="Swithers K.S."/>
            <person name="Dipippo J.L."/>
            <person name="Bruce D.C."/>
            <person name="Detter C."/>
            <person name="Tapia R."/>
            <person name="Han S."/>
            <person name="Goodwin L.A."/>
            <person name="Han J."/>
            <person name="Woyke T."/>
            <person name="Pitluck S."/>
            <person name="Pennacchio L."/>
            <person name="Nolan M."/>
            <person name="Mikhailova N."/>
            <person name="Land M.L."/>
            <person name="Nesbo C.L."/>
            <person name="Gogarten J.P."/>
            <person name="Noll K.M."/>
        </authorList>
    </citation>
    <scope>NUCLEOTIDE SEQUENCE [LARGE SCALE GENOMIC DNA]</scope>
    <source>
        <strain evidence="10">ATCC BAA-1733 / DSM 21960 / TBF 19.5.1</strain>
    </source>
</reference>
<evidence type="ECO:0000256" key="4">
    <source>
        <dbReference type="PIRSR" id="PIRSR000429-1"/>
    </source>
</evidence>
<dbReference type="eggNOG" id="COG0183">
    <property type="taxonomic scope" value="Bacteria"/>
</dbReference>
<sequence length="401" mass="42704">MKRRVFIVGAKRTAIGVFGGSLKSISAPKLGSIAIKAAIDQAGVEPSDINEVIVGNVLMAGQGMGPARQSSIYAGIPVEVPAYTVHMVCGSGMKSIIIGAKDIAYGEADLVVAGGMENMSQAPYLVDYKARFGAKFGDMKMTDHMVFDGLTDIFNQVHMGITAEEIASRFEISREEQDEYALESQNRARAAIAAGKFKDEIVPVEVVEKKQTRIFDTDEGPRETSIEKLARLRPAFKKDGTVTAGNSSTINDGASAVILASEDYVKAHGLKPLAEVIAWGQGGVDPMVMGLGPVPATDNALKYAGLKFTDIDLIEANEAFAVQTLGVIRKWNEMYGVSKDYVIERANVNGGAIALGHPIGCSGNRIVVTLLYEMMKRGVELGLATLCIGGGMGTAIIIKRI</sequence>
<evidence type="ECO:0000259" key="7">
    <source>
        <dbReference type="Pfam" id="PF00108"/>
    </source>
</evidence>
<dbReference type="PIRSF" id="PIRSF000429">
    <property type="entry name" value="Ac-CoA_Ac_transf"/>
    <property type="match status" value="1"/>
</dbReference>
<protein>
    <submittedName>
        <fullName evidence="9">Acetyl-CoA acetyltransferase</fullName>
        <ecNumber evidence="9">2.3.1.9</ecNumber>
    </submittedName>
</protein>
<evidence type="ECO:0000259" key="8">
    <source>
        <dbReference type="Pfam" id="PF02803"/>
    </source>
</evidence>
<dbReference type="Pfam" id="PF02803">
    <property type="entry name" value="Thiolase_C"/>
    <property type="match status" value="1"/>
</dbReference>
<evidence type="ECO:0000313" key="9">
    <source>
        <dbReference type="EMBL" id="ACR79316.1"/>
    </source>
</evidence>
<gene>
    <name evidence="9" type="ordered locus">Kole_0598</name>
</gene>
<dbReference type="InterPro" id="IPR002155">
    <property type="entry name" value="Thiolase"/>
</dbReference>
<dbReference type="PANTHER" id="PTHR18919">
    <property type="entry name" value="ACETYL-COA C-ACYLTRANSFERASE"/>
    <property type="match status" value="1"/>
</dbReference>
<dbReference type="FunFam" id="3.40.47.10:FF:000010">
    <property type="entry name" value="Acetyl-CoA acetyltransferase (Thiolase)"/>
    <property type="match status" value="1"/>
</dbReference>
<dbReference type="InterPro" id="IPR016039">
    <property type="entry name" value="Thiolase-like"/>
</dbReference>
<evidence type="ECO:0000256" key="3">
    <source>
        <dbReference type="ARBA" id="ARBA00023315"/>
    </source>
</evidence>
<dbReference type="EC" id="2.3.1.9" evidence="9"/>
<organism evidence="9 10">
    <name type="scientific">Kosmotoga olearia (strain ATCC BAA-1733 / DSM 21960 / TBF 19.5.1)</name>
    <dbReference type="NCBI Taxonomy" id="521045"/>
    <lineage>
        <taxon>Bacteria</taxon>
        <taxon>Thermotogati</taxon>
        <taxon>Thermotogota</taxon>
        <taxon>Thermotogae</taxon>
        <taxon>Kosmotogales</taxon>
        <taxon>Kosmotogaceae</taxon>
        <taxon>Kosmotoga</taxon>
    </lineage>
</organism>
<dbReference type="GO" id="GO:0003985">
    <property type="term" value="F:acetyl-CoA C-acetyltransferase activity"/>
    <property type="evidence" value="ECO:0007669"/>
    <property type="project" value="UniProtKB-EC"/>
</dbReference>
<dbReference type="CDD" id="cd00751">
    <property type="entry name" value="thiolase"/>
    <property type="match status" value="1"/>
</dbReference>
<proteinExistence type="inferred from homology"/>
<evidence type="ECO:0000256" key="1">
    <source>
        <dbReference type="ARBA" id="ARBA00010982"/>
    </source>
</evidence>
<keyword evidence="6" id="KW-0472">Membrane</keyword>